<keyword evidence="1" id="KW-0812">Transmembrane</keyword>
<keyword evidence="1" id="KW-1133">Transmembrane helix</keyword>
<protein>
    <submittedName>
        <fullName evidence="2">Uncharacterized protein</fullName>
    </submittedName>
</protein>
<sequence length="69" mass="7415">MLEMIPFSSGIPATGFRTPTALGIYLSGACVYSAHIISSPKMMTMLGSYTVVMGVMETIILPKHTLSVY</sequence>
<dbReference type="EMBL" id="GBXM01040055">
    <property type="protein sequence ID" value="JAH68522.1"/>
    <property type="molecule type" value="Transcribed_RNA"/>
</dbReference>
<reference evidence="2" key="2">
    <citation type="journal article" date="2015" name="Fish Shellfish Immunol.">
        <title>Early steps in the European eel (Anguilla anguilla)-Vibrio vulnificus interaction in the gills: Role of the RtxA13 toxin.</title>
        <authorList>
            <person name="Callol A."/>
            <person name="Pajuelo D."/>
            <person name="Ebbesson L."/>
            <person name="Teles M."/>
            <person name="MacKenzie S."/>
            <person name="Amaro C."/>
        </authorList>
    </citation>
    <scope>NUCLEOTIDE SEQUENCE</scope>
</reference>
<evidence type="ECO:0000256" key="1">
    <source>
        <dbReference type="SAM" id="Phobius"/>
    </source>
</evidence>
<proteinExistence type="predicted"/>
<reference evidence="2" key="1">
    <citation type="submission" date="2014-11" db="EMBL/GenBank/DDBJ databases">
        <authorList>
            <person name="Amaro Gonzalez C."/>
        </authorList>
    </citation>
    <scope>NUCLEOTIDE SEQUENCE</scope>
</reference>
<accession>A0A0E9URT1</accession>
<keyword evidence="1" id="KW-0472">Membrane</keyword>
<dbReference type="AlphaFoldDB" id="A0A0E9URT1"/>
<organism evidence="2">
    <name type="scientific">Anguilla anguilla</name>
    <name type="common">European freshwater eel</name>
    <name type="synonym">Muraena anguilla</name>
    <dbReference type="NCBI Taxonomy" id="7936"/>
    <lineage>
        <taxon>Eukaryota</taxon>
        <taxon>Metazoa</taxon>
        <taxon>Chordata</taxon>
        <taxon>Craniata</taxon>
        <taxon>Vertebrata</taxon>
        <taxon>Euteleostomi</taxon>
        <taxon>Actinopterygii</taxon>
        <taxon>Neopterygii</taxon>
        <taxon>Teleostei</taxon>
        <taxon>Anguilliformes</taxon>
        <taxon>Anguillidae</taxon>
        <taxon>Anguilla</taxon>
    </lineage>
</organism>
<name>A0A0E9URT1_ANGAN</name>
<feature type="transmembrane region" description="Helical" evidence="1">
    <location>
        <begin position="20"/>
        <end position="38"/>
    </location>
</feature>
<evidence type="ECO:0000313" key="2">
    <source>
        <dbReference type="EMBL" id="JAH68522.1"/>
    </source>
</evidence>